<keyword evidence="1" id="KW-0732">Signal</keyword>
<evidence type="ECO:0000313" key="3">
    <source>
        <dbReference type="Proteomes" id="UP000663828"/>
    </source>
</evidence>
<feature type="chain" id="PRO_5032445148" evidence="1">
    <location>
        <begin position="21"/>
        <end position="86"/>
    </location>
</feature>
<name>A0A814DYK1_ADIRI</name>
<evidence type="ECO:0000256" key="1">
    <source>
        <dbReference type="SAM" id="SignalP"/>
    </source>
</evidence>
<proteinExistence type="predicted"/>
<reference evidence="2" key="1">
    <citation type="submission" date="2021-02" db="EMBL/GenBank/DDBJ databases">
        <authorList>
            <person name="Nowell W R."/>
        </authorList>
    </citation>
    <scope>NUCLEOTIDE SEQUENCE</scope>
</reference>
<organism evidence="2 3">
    <name type="scientific">Adineta ricciae</name>
    <name type="common">Rotifer</name>
    <dbReference type="NCBI Taxonomy" id="249248"/>
    <lineage>
        <taxon>Eukaryota</taxon>
        <taxon>Metazoa</taxon>
        <taxon>Spiralia</taxon>
        <taxon>Gnathifera</taxon>
        <taxon>Rotifera</taxon>
        <taxon>Eurotatoria</taxon>
        <taxon>Bdelloidea</taxon>
        <taxon>Adinetida</taxon>
        <taxon>Adinetidae</taxon>
        <taxon>Adineta</taxon>
    </lineage>
</organism>
<feature type="signal peptide" evidence="1">
    <location>
        <begin position="1"/>
        <end position="20"/>
    </location>
</feature>
<sequence>MHICQYCLFLLAFVVVIIHSRFIERSLDNDQDDEFYYPSNYYLNRAYRSHALERYLRSMLAEDDDAIPFERRGKSITKGDPREFMG</sequence>
<accession>A0A814DYK1</accession>
<evidence type="ECO:0000313" key="2">
    <source>
        <dbReference type="EMBL" id="CAF0964740.1"/>
    </source>
</evidence>
<gene>
    <name evidence="2" type="ORF">XAT740_LOCUS11345</name>
</gene>
<dbReference type="Proteomes" id="UP000663828">
    <property type="component" value="Unassembled WGS sequence"/>
</dbReference>
<protein>
    <submittedName>
        <fullName evidence="2">Uncharacterized protein</fullName>
    </submittedName>
</protein>
<dbReference type="EMBL" id="CAJNOR010000621">
    <property type="protein sequence ID" value="CAF0964740.1"/>
    <property type="molecule type" value="Genomic_DNA"/>
</dbReference>
<keyword evidence="3" id="KW-1185">Reference proteome</keyword>
<dbReference type="AlphaFoldDB" id="A0A814DYK1"/>
<comment type="caution">
    <text evidence="2">The sequence shown here is derived from an EMBL/GenBank/DDBJ whole genome shotgun (WGS) entry which is preliminary data.</text>
</comment>